<name>A0ABP3EJ96_9ACTN</name>
<proteinExistence type="predicted"/>
<keyword evidence="3" id="KW-1185">Reference proteome</keyword>
<gene>
    <name evidence="2" type="ORF">GCM10009539_60240</name>
</gene>
<sequence>MILELRQYTLHPGRRDVLIELFEREFVEPQEEVGIEVVGQFRDLDRPDHFVWIRGFPTMEARKAALSAFYGGPVWAAHKDAANATMIDSDDVLLLRPAGPDTGFPSEPGADDAALTTATIYSFAEPVTDTVLDLVEREVEPLLPHRSALLCTESSANTYPALPVREGEQVIVRFGRYADEHAHAAADSARRQATAILAPHLRSAPVELRLAPTPRSSLR</sequence>
<evidence type="ECO:0000313" key="3">
    <source>
        <dbReference type="Proteomes" id="UP001500967"/>
    </source>
</evidence>
<dbReference type="Gene3D" id="3.30.70.100">
    <property type="match status" value="1"/>
</dbReference>
<dbReference type="SUPFAM" id="SSF54909">
    <property type="entry name" value="Dimeric alpha+beta barrel"/>
    <property type="match status" value="1"/>
</dbReference>
<dbReference type="RefSeq" id="WP_344652290.1">
    <property type="nucleotide sequence ID" value="NZ_BAAAGX010000025.1"/>
</dbReference>
<dbReference type="Pfam" id="PF07978">
    <property type="entry name" value="NIPSNAP"/>
    <property type="match status" value="1"/>
</dbReference>
<evidence type="ECO:0000259" key="1">
    <source>
        <dbReference type="Pfam" id="PF07978"/>
    </source>
</evidence>
<organism evidence="2 3">
    <name type="scientific">Cryptosporangium japonicum</name>
    <dbReference type="NCBI Taxonomy" id="80872"/>
    <lineage>
        <taxon>Bacteria</taxon>
        <taxon>Bacillati</taxon>
        <taxon>Actinomycetota</taxon>
        <taxon>Actinomycetes</taxon>
        <taxon>Cryptosporangiales</taxon>
        <taxon>Cryptosporangiaceae</taxon>
        <taxon>Cryptosporangium</taxon>
    </lineage>
</organism>
<dbReference type="Proteomes" id="UP001500967">
    <property type="component" value="Unassembled WGS sequence"/>
</dbReference>
<reference evidence="3" key="1">
    <citation type="journal article" date="2019" name="Int. J. Syst. Evol. Microbiol.">
        <title>The Global Catalogue of Microorganisms (GCM) 10K type strain sequencing project: providing services to taxonomists for standard genome sequencing and annotation.</title>
        <authorList>
            <consortium name="The Broad Institute Genomics Platform"/>
            <consortium name="The Broad Institute Genome Sequencing Center for Infectious Disease"/>
            <person name="Wu L."/>
            <person name="Ma J."/>
        </authorList>
    </citation>
    <scope>NUCLEOTIDE SEQUENCE [LARGE SCALE GENOMIC DNA]</scope>
    <source>
        <strain evidence="3">JCM 10425</strain>
    </source>
</reference>
<dbReference type="EMBL" id="BAAAGX010000025">
    <property type="protein sequence ID" value="GAA0265618.1"/>
    <property type="molecule type" value="Genomic_DNA"/>
</dbReference>
<accession>A0ABP3EJ96</accession>
<protein>
    <submittedName>
        <fullName evidence="2">NIPSNAP family protein</fullName>
    </submittedName>
</protein>
<feature type="domain" description="NIPSNAP" evidence="1">
    <location>
        <begin position="4"/>
        <end position="98"/>
    </location>
</feature>
<dbReference type="InterPro" id="IPR011008">
    <property type="entry name" value="Dimeric_a/b-barrel"/>
</dbReference>
<dbReference type="InterPro" id="IPR012577">
    <property type="entry name" value="NIPSNAP"/>
</dbReference>
<evidence type="ECO:0000313" key="2">
    <source>
        <dbReference type="EMBL" id="GAA0265618.1"/>
    </source>
</evidence>
<comment type="caution">
    <text evidence="2">The sequence shown here is derived from an EMBL/GenBank/DDBJ whole genome shotgun (WGS) entry which is preliminary data.</text>
</comment>